<protein>
    <submittedName>
        <fullName evidence="1">Uncharacterized protein</fullName>
    </submittedName>
</protein>
<evidence type="ECO:0000313" key="1">
    <source>
        <dbReference type="EMBL" id="GAH12734.1"/>
    </source>
</evidence>
<dbReference type="AlphaFoldDB" id="X1E6C2"/>
<organism evidence="1">
    <name type="scientific">marine sediment metagenome</name>
    <dbReference type="NCBI Taxonomy" id="412755"/>
    <lineage>
        <taxon>unclassified sequences</taxon>
        <taxon>metagenomes</taxon>
        <taxon>ecological metagenomes</taxon>
    </lineage>
</organism>
<feature type="non-terminal residue" evidence="1">
    <location>
        <position position="36"/>
    </location>
</feature>
<sequence length="36" mass="3727">MIPSHRVDCSLSAEAEIVTGAKISTAKGLFSPPVTI</sequence>
<name>X1E6C2_9ZZZZ</name>
<reference evidence="1" key="1">
    <citation type="journal article" date="2014" name="Front. Microbiol.">
        <title>High frequency of phylogenetically diverse reductive dehalogenase-homologous genes in deep subseafloor sedimentary metagenomes.</title>
        <authorList>
            <person name="Kawai M."/>
            <person name="Futagami T."/>
            <person name="Toyoda A."/>
            <person name="Takaki Y."/>
            <person name="Nishi S."/>
            <person name="Hori S."/>
            <person name="Arai W."/>
            <person name="Tsubouchi T."/>
            <person name="Morono Y."/>
            <person name="Uchiyama I."/>
            <person name="Ito T."/>
            <person name="Fujiyama A."/>
            <person name="Inagaki F."/>
            <person name="Takami H."/>
        </authorList>
    </citation>
    <scope>NUCLEOTIDE SEQUENCE</scope>
    <source>
        <strain evidence="1">Expedition CK06-06</strain>
    </source>
</reference>
<dbReference type="EMBL" id="BART01033939">
    <property type="protein sequence ID" value="GAH12734.1"/>
    <property type="molecule type" value="Genomic_DNA"/>
</dbReference>
<accession>X1E6C2</accession>
<proteinExistence type="predicted"/>
<comment type="caution">
    <text evidence="1">The sequence shown here is derived from an EMBL/GenBank/DDBJ whole genome shotgun (WGS) entry which is preliminary data.</text>
</comment>
<gene>
    <name evidence="1" type="ORF">S01H4_58154</name>
</gene>